<keyword evidence="1" id="KW-0175">Coiled coil</keyword>
<comment type="caution">
    <text evidence="2">The sequence shown here is derived from an EMBL/GenBank/DDBJ whole genome shotgun (WGS) entry which is preliminary data.</text>
</comment>
<reference evidence="3" key="1">
    <citation type="journal article" date="2019" name="Int. J. Syst. Evol. Microbiol.">
        <title>The Global Catalogue of Microorganisms (GCM) 10K type strain sequencing project: providing services to taxonomists for standard genome sequencing and annotation.</title>
        <authorList>
            <consortium name="The Broad Institute Genomics Platform"/>
            <consortium name="The Broad Institute Genome Sequencing Center for Infectious Disease"/>
            <person name="Wu L."/>
            <person name="Ma J."/>
        </authorList>
    </citation>
    <scope>NUCLEOTIDE SEQUENCE [LARGE SCALE GENOMIC DNA]</scope>
    <source>
        <strain evidence="3">KCTC 32041</strain>
    </source>
</reference>
<evidence type="ECO:0000313" key="2">
    <source>
        <dbReference type="EMBL" id="GGX97044.1"/>
    </source>
</evidence>
<proteinExistence type="predicted"/>
<evidence type="ECO:0000256" key="1">
    <source>
        <dbReference type="SAM" id="Coils"/>
    </source>
</evidence>
<dbReference type="Proteomes" id="UP000600877">
    <property type="component" value="Unassembled WGS sequence"/>
</dbReference>
<dbReference type="InterPro" id="IPR007813">
    <property type="entry name" value="PilN"/>
</dbReference>
<organism evidence="2 3">
    <name type="scientific">Vogesella alkaliphila</name>
    <dbReference type="NCBI Taxonomy" id="1193621"/>
    <lineage>
        <taxon>Bacteria</taxon>
        <taxon>Pseudomonadati</taxon>
        <taxon>Pseudomonadota</taxon>
        <taxon>Betaproteobacteria</taxon>
        <taxon>Neisseriales</taxon>
        <taxon>Chromobacteriaceae</taxon>
        <taxon>Vogesella</taxon>
    </lineage>
</organism>
<accession>A0ABQ2YVW1</accession>
<protein>
    <submittedName>
        <fullName evidence="2">Pilus assembly protein PilP</fullName>
    </submittedName>
</protein>
<sequence>MIRINLLPHRELKKAAHRKRFQNMLAAALLAGLGLSYAGYSWLDGALSEQQHRNQQLEQAIAKLDKELSNIESLRRQRLDMLTRKELVERLQHSRTEATRIFDHLIKTLPEGVFIKSFKQTGTSIAISGTSLSSARIAALMRNLEQSTVFSAPVLVEVKSTLADNIRANDFSLLISLRGAETKPGDGKPGQKGKPS</sequence>
<feature type="coiled-coil region" evidence="1">
    <location>
        <begin position="47"/>
        <end position="77"/>
    </location>
</feature>
<dbReference type="PANTHER" id="PTHR40278:SF2">
    <property type="entry name" value="TYPE IV PILUS INNER MEMBRANE COMPONENT PILN"/>
    <property type="match status" value="1"/>
</dbReference>
<gene>
    <name evidence="2" type="primary">pilN</name>
    <name evidence="2" type="ORF">GCM10011290_26130</name>
</gene>
<name>A0ABQ2YVW1_9NEIS</name>
<evidence type="ECO:0000313" key="3">
    <source>
        <dbReference type="Proteomes" id="UP000600877"/>
    </source>
</evidence>
<dbReference type="Pfam" id="PF05137">
    <property type="entry name" value="PilN"/>
    <property type="match status" value="1"/>
</dbReference>
<keyword evidence="3" id="KW-1185">Reference proteome</keyword>
<dbReference type="EMBL" id="BMYW01000010">
    <property type="protein sequence ID" value="GGX97044.1"/>
    <property type="molecule type" value="Genomic_DNA"/>
</dbReference>
<dbReference type="PANTHER" id="PTHR40278">
    <property type="entry name" value="DNA UTILIZATION PROTEIN HOFN"/>
    <property type="match status" value="1"/>
</dbReference>
<dbReference type="InterPro" id="IPR052534">
    <property type="entry name" value="Extracell_DNA_Util/SecSys_Comp"/>
</dbReference>
<dbReference type="RefSeq" id="WP_189374875.1">
    <property type="nucleotide sequence ID" value="NZ_BMYW01000010.1"/>
</dbReference>